<dbReference type="Proteomes" id="UP000478052">
    <property type="component" value="Unassembled WGS sequence"/>
</dbReference>
<organism evidence="1 2">
    <name type="scientific">Aphis craccivora</name>
    <name type="common">Cowpea aphid</name>
    <dbReference type="NCBI Taxonomy" id="307492"/>
    <lineage>
        <taxon>Eukaryota</taxon>
        <taxon>Metazoa</taxon>
        <taxon>Ecdysozoa</taxon>
        <taxon>Arthropoda</taxon>
        <taxon>Hexapoda</taxon>
        <taxon>Insecta</taxon>
        <taxon>Pterygota</taxon>
        <taxon>Neoptera</taxon>
        <taxon>Paraneoptera</taxon>
        <taxon>Hemiptera</taxon>
        <taxon>Sternorrhyncha</taxon>
        <taxon>Aphidomorpha</taxon>
        <taxon>Aphidoidea</taxon>
        <taxon>Aphididae</taxon>
        <taxon>Aphidini</taxon>
        <taxon>Aphis</taxon>
        <taxon>Aphis</taxon>
    </lineage>
</organism>
<gene>
    <name evidence="1" type="ORF">FWK35_00018298</name>
</gene>
<proteinExistence type="predicted"/>
<accession>A0A6G0X8F2</accession>
<keyword evidence="2" id="KW-1185">Reference proteome</keyword>
<evidence type="ECO:0000313" key="2">
    <source>
        <dbReference type="Proteomes" id="UP000478052"/>
    </source>
</evidence>
<comment type="caution">
    <text evidence="1">The sequence shown here is derived from an EMBL/GenBank/DDBJ whole genome shotgun (WGS) entry which is preliminary data.</text>
</comment>
<evidence type="ECO:0000313" key="1">
    <source>
        <dbReference type="EMBL" id="KAF0736164.1"/>
    </source>
</evidence>
<dbReference type="OrthoDB" id="7546895at2759"/>
<protein>
    <submittedName>
        <fullName evidence="1">Uncharacterized protein</fullName>
    </submittedName>
</protein>
<dbReference type="AlphaFoldDB" id="A0A6G0X8F2"/>
<name>A0A6G0X8F2_APHCR</name>
<dbReference type="EMBL" id="VUJU01008045">
    <property type="protein sequence ID" value="KAF0736164.1"/>
    <property type="molecule type" value="Genomic_DNA"/>
</dbReference>
<reference evidence="1 2" key="1">
    <citation type="submission" date="2019-08" db="EMBL/GenBank/DDBJ databases">
        <title>Whole genome of Aphis craccivora.</title>
        <authorList>
            <person name="Voronova N.V."/>
            <person name="Shulinski R.S."/>
            <person name="Bandarenka Y.V."/>
            <person name="Zhorov D.G."/>
            <person name="Warner D."/>
        </authorList>
    </citation>
    <scope>NUCLEOTIDE SEQUENCE [LARGE SCALE GENOMIC DNA]</scope>
    <source>
        <strain evidence="1">180601</strain>
        <tissue evidence="1">Whole Body</tissue>
    </source>
</reference>
<sequence>MFLIKFEFLQNLSKTRKFATVTKYKIFSAIKAFDICFKIFHVFNVEYSIDSSDVKIDLITYYIR</sequence>